<dbReference type="InterPro" id="IPR036895">
    <property type="entry name" value="Uracil-DNA_glycosylase-like_sf"/>
</dbReference>
<dbReference type="OrthoDB" id="5290748at2"/>
<evidence type="ECO:0000313" key="9">
    <source>
        <dbReference type="EMBL" id="PTL39961.1"/>
    </source>
</evidence>
<evidence type="ECO:0000256" key="4">
    <source>
        <dbReference type="ARBA" id="ARBA00022801"/>
    </source>
</evidence>
<dbReference type="SMART" id="SM00986">
    <property type="entry name" value="UDG"/>
    <property type="match status" value="1"/>
</dbReference>
<keyword evidence="4" id="KW-0378">Hydrolase</keyword>
<dbReference type="AlphaFoldDB" id="A0A2T4U979"/>
<dbReference type="EMBL" id="PZJJ01000003">
    <property type="protein sequence ID" value="PTL39961.1"/>
    <property type="molecule type" value="Genomic_DNA"/>
</dbReference>
<reference evidence="9 10" key="1">
    <citation type="submission" date="2018-03" db="EMBL/GenBank/DDBJ databases">
        <title>Alkalicoccus saliphilus sp. nov., isolated from a mineral pool.</title>
        <authorList>
            <person name="Zhao B."/>
        </authorList>
    </citation>
    <scope>NUCLEOTIDE SEQUENCE [LARGE SCALE GENOMIC DNA]</scope>
    <source>
        <strain evidence="9 10">6AG</strain>
    </source>
</reference>
<dbReference type="InterPro" id="IPR005122">
    <property type="entry name" value="Uracil-DNA_glycosylase-like"/>
</dbReference>
<evidence type="ECO:0000256" key="6">
    <source>
        <dbReference type="ARBA" id="ARBA00023014"/>
    </source>
</evidence>
<dbReference type="GO" id="GO:0006281">
    <property type="term" value="P:DNA repair"/>
    <property type="evidence" value="ECO:0007669"/>
    <property type="project" value="UniProtKB-KW"/>
</dbReference>
<keyword evidence="5" id="KW-0408">Iron</keyword>
<dbReference type="PANTHER" id="PTHR33693">
    <property type="entry name" value="TYPE-5 URACIL-DNA GLYCOSYLASE"/>
    <property type="match status" value="1"/>
</dbReference>
<dbReference type="InterPro" id="IPR051536">
    <property type="entry name" value="UDG_Type-4/5"/>
</dbReference>
<keyword evidence="10" id="KW-1185">Reference proteome</keyword>
<evidence type="ECO:0000256" key="3">
    <source>
        <dbReference type="ARBA" id="ARBA00022763"/>
    </source>
</evidence>
<dbReference type="SMART" id="SM00987">
    <property type="entry name" value="UreE_C"/>
    <property type="match status" value="1"/>
</dbReference>
<dbReference type="GO" id="GO:0051539">
    <property type="term" value="F:4 iron, 4 sulfur cluster binding"/>
    <property type="evidence" value="ECO:0007669"/>
    <property type="project" value="UniProtKB-KW"/>
</dbReference>
<dbReference type="SUPFAM" id="SSF52141">
    <property type="entry name" value="Uracil-DNA glycosylase-like"/>
    <property type="match status" value="1"/>
</dbReference>
<keyword evidence="7" id="KW-0234">DNA repair</keyword>
<comment type="caution">
    <text evidence="9">The sequence shown here is derived from an EMBL/GenBank/DDBJ whole genome shotgun (WGS) entry which is preliminary data.</text>
</comment>
<evidence type="ECO:0000256" key="2">
    <source>
        <dbReference type="ARBA" id="ARBA00022723"/>
    </source>
</evidence>
<proteinExistence type="predicted"/>
<gene>
    <name evidence="9" type="ORF">C6Y45_03020</name>
</gene>
<keyword evidence="6" id="KW-0411">Iron-sulfur</keyword>
<organism evidence="9 10">
    <name type="scientific">Alkalicoccus saliphilus</name>
    <dbReference type="NCBI Taxonomy" id="200989"/>
    <lineage>
        <taxon>Bacteria</taxon>
        <taxon>Bacillati</taxon>
        <taxon>Bacillota</taxon>
        <taxon>Bacilli</taxon>
        <taxon>Bacillales</taxon>
        <taxon>Bacillaceae</taxon>
        <taxon>Alkalicoccus</taxon>
    </lineage>
</organism>
<dbReference type="GO" id="GO:0097506">
    <property type="term" value="F:deaminated base DNA N-glycosylase activity"/>
    <property type="evidence" value="ECO:0007669"/>
    <property type="project" value="UniProtKB-ARBA"/>
</dbReference>
<evidence type="ECO:0000256" key="5">
    <source>
        <dbReference type="ARBA" id="ARBA00023004"/>
    </source>
</evidence>
<sequence>MKLPDELAEEGKKRVEGFPLEGFVYGSGPQSPALMLVGEAPGETEIHNGIPFSGRAGKELMKFLEKLGLSREEVYITAAVRSRPYRWGEKKERDGTVTKRKYNRPPTKKEIMAHALLLDYEIEHVTTPVIVTLGNIGLKRLAGNGYKITDYHGTFIKGPIQKFDNDTYSWTEKEYLIFPTFHPASIFYNPRLAELIEEDISTLKKFLKEHQ</sequence>
<name>A0A2T4U979_9BACI</name>
<feature type="domain" description="Uracil-DNA glycosylase-like" evidence="8">
    <location>
        <begin position="25"/>
        <end position="201"/>
    </location>
</feature>
<evidence type="ECO:0000259" key="8">
    <source>
        <dbReference type="SMART" id="SM00986"/>
    </source>
</evidence>
<accession>A0A2T4U979</accession>
<evidence type="ECO:0000256" key="1">
    <source>
        <dbReference type="ARBA" id="ARBA00022485"/>
    </source>
</evidence>
<keyword evidence="2" id="KW-0479">Metal-binding</keyword>
<dbReference type="RefSeq" id="WP_107583548.1">
    <property type="nucleotide sequence ID" value="NZ_PZJJ01000003.1"/>
</dbReference>
<evidence type="ECO:0000256" key="7">
    <source>
        <dbReference type="ARBA" id="ARBA00023204"/>
    </source>
</evidence>
<dbReference type="PANTHER" id="PTHR33693:SF1">
    <property type="entry name" value="TYPE-4 URACIL-DNA GLYCOSYLASE"/>
    <property type="match status" value="1"/>
</dbReference>
<dbReference type="CDD" id="cd10030">
    <property type="entry name" value="UDG-F4_TTUDGA_SPO1dp_like"/>
    <property type="match status" value="1"/>
</dbReference>
<dbReference type="Gene3D" id="3.40.470.10">
    <property type="entry name" value="Uracil-DNA glycosylase-like domain"/>
    <property type="match status" value="1"/>
</dbReference>
<keyword evidence="3" id="KW-0227">DNA damage</keyword>
<evidence type="ECO:0000313" key="10">
    <source>
        <dbReference type="Proteomes" id="UP000240509"/>
    </source>
</evidence>
<dbReference type="Pfam" id="PF03167">
    <property type="entry name" value="UDG"/>
    <property type="match status" value="1"/>
</dbReference>
<dbReference type="GO" id="GO:0046872">
    <property type="term" value="F:metal ion binding"/>
    <property type="evidence" value="ECO:0007669"/>
    <property type="project" value="UniProtKB-KW"/>
</dbReference>
<protein>
    <submittedName>
        <fullName evidence="9">Uracil-DNA glycosylase</fullName>
    </submittedName>
</protein>
<dbReference type="Proteomes" id="UP000240509">
    <property type="component" value="Unassembled WGS sequence"/>
</dbReference>
<keyword evidence="1" id="KW-0004">4Fe-4S</keyword>